<keyword evidence="3" id="KW-1185">Reference proteome</keyword>
<feature type="region of interest" description="Disordered" evidence="1">
    <location>
        <begin position="1"/>
        <end position="20"/>
    </location>
</feature>
<evidence type="ECO:0008006" key="4">
    <source>
        <dbReference type="Google" id="ProtNLM"/>
    </source>
</evidence>
<dbReference type="Pfam" id="PF11625">
    <property type="entry name" value="DUF3253"/>
    <property type="match status" value="1"/>
</dbReference>
<dbReference type="AlphaFoldDB" id="A0A1G8MCZ5"/>
<accession>A0A1G8MCZ5</accession>
<dbReference type="InterPro" id="IPR021660">
    <property type="entry name" value="DUF3253"/>
</dbReference>
<name>A0A1G8MCZ5_9RHOB</name>
<dbReference type="Gene3D" id="1.10.10.10">
    <property type="entry name" value="Winged helix-like DNA-binding domain superfamily/Winged helix DNA-binding domain"/>
    <property type="match status" value="1"/>
</dbReference>
<proteinExistence type="predicted"/>
<evidence type="ECO:0000313" key="2">
    <source>
        <dbReference type="EMBL" id="SDI65818.1"/>
    </source>
</evidence>
<evidence type="ECO:0000256" key="1">
    <source>
        <dbReference type="SAM" id="MobiDB-lite"/>
    </source>
</evidence>
<dbReference type="STRING" id="490829.SAMN05421850_104141"/>
<dbReference type="InterPro" id="IPR036390">
    <property type="entry name" value="WH_DNA-bd_sf"/>
</dbReference>
<dbReference type="SUPFAM" id="SSF46785">
    <property type="entry name" value="Winged helix' DNA-binding domain"/>
    <property type="match status" value="1"/>
</dbReference>
<dbReference type="EMBL" id="FNEB01000004">
    <property type="protein sequence ID" value="SDI65818.1"/>
    <property type="molecule type" value="Genomic_DNA"/>
</dbReference>
<dbReference type="InterPro" id="IPR036388">
    <property type="entry name" value="WH-like_DNA-bd_sf"/>
</dbReference>
<sequence>MLMALAHARGPGKSFCPSEAARRLSDDWRPLMADIRRVAAGLPLAATQKGVPVAPVQARGPIRLQLEQGTD</sequence>
<gene>
    <name evidence="2" type="ORF">SAMN05421850_104141</name>
</gene>
<organism evidence="2 3">
    <name type="scientific">Lutimaribacter saemankumensis</name>
    <dbReference type="NCBI Taxonomy" id="490829"/>
    <lineage>
        <taxon>Bacteria</taxon>
        <taxon>Pseudomonadati</taxon>
        <taxon>Pseudomonadota</taxon>
        <taxon>Alphaproteobacteria</taxon>
        <taxon>Rhodobacterales</taxon>
        <taxon>Roseobacteraceae</taxon>
        <taxon>Lutimaribacter</taxon>
    </lineage>
</organism>
<reference evidence="2 3" key="1">
    <citation type="submission" date="2016-10" db="EMBL/GenBank/DDBJ databases">
        <authorList>
            <person name="de Groot N.N."/>
        </authorList>
    </citation>
    <scope>NUCLEOTIDE SEQUENCE [LARGE SCALE GENOMIC DNA]</scope>
    <source>
        <strain evidence="2 3">DSM 28010</strain>
    </source>
</reference>
<dbReference type="Proteomes" id="UP000199340">
    <property type="component" value="Unassembled WGS sequence"/>
</dbReference>
<evidence type="ECO:0000313" key="3">
    <source>
        <dbReference type="Proteomes" id="UP000199340"/>
    </source>
</evidence>
<protein>
    <recommendedName>
        <fullName evidence="4">DUF3253 domain-containing protein</fullName>
    </recommendedName>
</protein>